<evidence type="ECO:0000313" key="2">
    <source>
        <dbReference type="EMBL" id="OSC33559.1"/>
    </source>
</evidence>
<dbReference type="Pfam" id="PF04480">
    <property type="entry name" value="DUF559"/>
    <property type="match status" value="1"/>
</dbReference>
<evidence type="ECO:0000259" key="1">
    <source>
        <dbReference type="Pfam" id="PF04480"/>
    </source>
</evidence>
<accession>A0AA91PEA9</accession>
<sequence>MRCRYRALFRNVYVTQDADITALTRARGAWLWSGGAATLTGFSAAAVHGAKWLDANRPAELSRLNRHCPEGIVAHSYTIPAVETCVVDRMRVTTPARTAFDLGRTLATDRAVVVLDALANATGFRVDDVVALADTKPGFRGVQRLRQTLRLVDGGAESPQETRLRLRLVRAGFPPITTQICFRDEFGIIRIRVDMGWPQWKVAVEYDGVQHWSDRRQRSWDIDRIAILESLGWTVVRVSAELMSRPDVIIARVAAKLRAAGCPL</sequence>
<keyword evidence="3" id="KW-1185">Reference proteome</keyword>
<organism evidence="2 3">
    <name type="scientific">Mycolicibacillus koreensis</name>
    <dbReference type="NCBI Taxonomy" id="1069220"/>
    <lineage>
        <taxon>Bacteria</taxon>
        <taxon>Bacillati</taxon>
        <taxon>Actinomycetota</taxon>
        <taxon>Actinomycetes</taxon>
        <taxon>Mycobacteriales</taxon>
        <taxon>Mycobacteriaceae</taxon>
        <taxon>Mycolicibacillus</taxon>
    </lineage>
</organism>
<reference evidence="2 3" key="1">
    <citation type="submission" date="2017-04" db="EMBL/GenBank/DDBJ databases">
        <title>The new phylogeny of genus Mycobacterium.</title>
        <authorList>
            <person name="Tortoli E."/>
            <person name="Trovato A."/>
            <person name="Cirillo D.M."/>
        </authorList>
    </citation>
    <scope>NUCLEOTIDE SEQUENCE [LARGE SCALE GENOMIC DNA]</scope>
    <source>
        <strain evidence="2 3">KCTC 19819</strain>
    </source>
</reference>
<protein>
    <recommendedName>
        <fullName evidence="1">DUF559 domain-containing protein</fullName>
    </recommendedName>
</protein>
<gene>
    <name evidence="2" type="ORF">B8W67_10370</name>
</gene>
<dbReference type="Proteomes" id="UP000193577">
    <property type="component" value="Unassembled WGS sequence"/>
</dbReference>
<comment type="caution">
    <text evidence="2">The sequence shown here is derived from an EMBL/GenBank/DDBJ whole genome shotgun (WGS) entry which is preliminary data.</text>
</comment>
<name>A0AA91PEA9_9MYCO</name>
<dbReference type="SUPFAM" id="SSF52980">
    <property type="entry name" value="Restriction endonuclease-like"/>
    <property type="match status" value="1"/>
</dbReference>
<dbReference type="InterPro" id="IPR007569">
    <property type="entry name" value="DUF559"/>
</dbReference>
<dbReference type="InterPro" id="IPR011335">
    <property type="entry name" value="Restrct_endonuc-II-like"/>
</dbReference>
<proteinExistence type="predicted"/>
<dbReference type="EMBL" id="NCXO01000020">
    <property type="protein sequence ID" value="OSC33559.1"/>
    <property type="molecule type" value="Genomic_DNA"/>
</dbReference>
<dbReference type="AlphaFoldDB" id="A0AA91PEA9"/>
<dbReference type="Gene3D" id="3.40.960.10">
    <property type="entry name" value="VSR Endonuclease"/>
    <property type="match status" value="1"/>
</dbReference>
<feature type="domain" description="DUF559" evidence="1">
    <location>
        <begin position="181"/>
        <end position="256"/>
    </location>
</feature>
<evidence type="ECO:0000313" key="3">
    <source>
        <dbReference type="Proteomes" id="UP000193577"/>
    </source>
</evidence>